<dbReference type="RefSeq" id="WP_181473483.1">
    <property type="nucleotide sequence ID" value="NZ_JACEFG010000003.1"/>
</dbReference>
<gene>
    <name evidence="5" type="ORF">H0266_16315</name>
</gene>
<evidence type="ECO:0000256" key="1">
    <source>
        <dbReference type="ARBA" id="ARBA00023015"/>
    </source>
</evidence>
<dbReference type="InterPro" id="IPR011711">
    <property type="entry name" value="GntR_C"/>
</dbReference>
<dbReference type="Gene3D" id="1.20.120.530">
    <property type="entry name" value="GntR ligand-binding domain-like"/>
    <property type="match status" value="1"/>
</dbReference>
<dbReference type="Pfam" id="PF07729">
    <property type="entry name" value="FCD"/>
    <property type="match status" value="1"/>
</dbReference>
<evidence type="ECO:0000259" key="4">
    <source>
        <dbReference type="PROSITE" id="PS50949"/>
    </source>
</evidence>
<dbReference type="InterPro" id="IPR036388">
    <property type="entry name" value="WH-like_DNA-bd_sf"/>
</dbReference>
<keyword evidence="3" id="KW-0804">Transcription</keyword>
<organism evidence="5 6">
    <name type="scientific">Halobacillus locisalis</name>
    <dbReference type="NCBI Taxonomy" id="220753"/>
    <lineage>
        <taxon>Bacteria</taxon>
        <taxon>Bacillati</taxon>
        <taxon>Bacillota</taxon>
        <taxon>Bacilli</taxon>
        <taxon>Bacillales</taxon>
        <taxon>Bacillaceae</taxon>
        <taxon>Halobacillus</taxon>
    </lineage>
</organism>
<dbReference type="Pfam" id="PF00392">
    <property type="entry name" value="GntR"/>
    <property type="match status" value="1"/>
</dbReference>
<dbReference type="InterPro" id="IPR036390">
    <property type="entry name" value="WH_DNA-bd_sf"/>
</dbReference>
<comment type="caution">
    <text evidence="5">The sequence shown here is derived from an EMBL/GenBank/DDBJ whole genome shotgun (WGS) entry which is preliminary data.</text>
</comment>
<keyword evidence="6" id="KW-1185">Reference proteome</keyword>
<dbReference type="PANTHER" id="PTHR43537:SF5">
    <property type="entry name" value="UXU OPERON TRANSCRIPTIONAL REGULATOR"/>
    <property type="match status" value="1"/>
</dbReference>
<dbReference type="GO" id="GO:0003700">
    <property type="term" value="F:DNA-binding transcription factor activity"/>
    <property type="evidence" value="ECO:0007669"/>
    <property type="project" value="InterPro"/>
</dbReference>
<dbReference type="Gene3D" id="1.10.10.10">
    <property type="entry name" value="Winged helix-like DNA-binding domain superfamily/Winged helix DNA-binding domain"/>
    <property type="match status" value="1"/>
</dbReference>
<evidence type="ECO:0000313" key="5">
    <source>
        <dbReference type="EMBL" id="MBA2176464.1"/>
    </source>
</evidence>
<evidence type="ECO:0000256" key="3">
    <source>
        <dbReference type="ARBA" id="ARBA00023163"/>
    </source>
</evidence>
<dbReference type="PANTHER" id="PTHR43537">
    <property type="entry name" value="TRANSCRIPTIONAL REGULATOR, GNTR FAMILY"/>
    <property type="match status" value="1"/>
</dbReference>
<dbReference type="InterPro" id="IPR008920">
    <property type="entry name" value="TF_FadR/GntR_C"/>
</dbReference>
<dbReference type="InterPro" id="IPR000524">
    <property type="entry name" value="Tscrpt_reg_HTH_GntR"/>
</dbReference>
<dbReference type="PROSITE" id="PS50949">
    <property type="entry name" value="HTH_GNTR"/>
    <property type="match status" value="1"/>
</dbReference>
<dbReference type="SUPFAM" id="SSF48008">
    <property type="entry name" value="GntR ligand-binding domain-like"/>
    <property type="match status" value="1"/>
</dbReference>
<dbReference type="GO" id="GO:0003677">
    <property type="term" value="F:DNA binding"/>
    <property type="evidence" value="ECO:0007669"/>
    <property type="project" value="UniProtKB-KW"/>
</dbReference>
<keyword evidence="1" id="KW-0805">Transcription regulation</keyword>
<evidence type="ECO:0000313" key="6">
    <source>
        <dbReference type="Proteomes" id="UP000571017"/>
    </source>
</evidence>
<dbReference type="SUPFAM" id="SSF46785">
    <property type="entry name" value="Winged helix' DNA-binding domain"/>
    <property type="match status" value="1"/>
</dbReference>
<dbReference type="Proteomes" id="UP000571017">
    <property type="component" value="Unassembled WGS sequence"/>
</dbReference>
<sequence>MVHRDTWNEKQSMTRVVYRDLKEAILFRKIAPGTQLVEQSIGKDLNVSRTPIRNAMKRLNEEGLVQMIPNRGAFVVQPTVEEIRQAFHMRRQLEKMTAELICTTIHEQQIEKLEAWIAYEKETYQTRDILQYLEVNKQFHMTLVNETGHPFLIDFTERMLDQINVYLMLYDVFYDENLDEKKRFKEHEWIVEALRNRDLSRLLELIDKHMEESLAYMSIDSSDASIDFSLEDALKSL</sequence>
<dbReference type="SMART" id="SM00345">
    <property type="entry name" value="HTH_GNTR"/>
    <property type="match status" value="1"/>
</dbReference>
<protein>
    <submittedName>
        <fullName evidence="5">GntR family transcriptional regulator</fullName>
    </submittedName>
</protein>
<keyword evidence="2" id="KW-0238">DNA-binding</keyword>
<name>A0A838CX16_9BACI</name>
<accession>A0A838CX16</accession>
<feature type="domain" description="HTH gntR-type" evidence="4">
    <location>
        <begin position="11"/>
        <end position="78"/>
    </location>
</feature>
<dbReference type="AlphaFoldDB" id="A0A838CX16"/>
<proteinExistence type="predicted"/>
<dbReference type="SMART" id="SM00895">
    <property type="entry name" value="FCD"/>
    <property type="match status" value="1"/>
</dbReference>
<reference evidence="5 6" key="1">
    <citation type="journal article" date="2004" name="Extremophiles">
        <title>Halobacillus locisalis sp. nov., a halophilic bacterium isolated from a marine solar saltern of the Yellow Sea in Korea.</title>
        <authorList>
            <person name="Yoon J.H."/>
            <person name="Kang K.H."/>
            <person name="Oh T.K."/>
            <person name="Park Y.H."/>
        </authorList>
    </citation>
    <scope>NUCLEOTIDE SEQUENCE [LARGE SCALE GENOMIC DNA]</scope>
    <source>
        <strain evidence="5 6">KCTC 3788</strain>
    </source>
</reference>
<evidence type="ECO:0000256" key="2">
    <source>
        <dbReference type="ARBA" id="ARBA00023125"/>
    </source>
</evidence>
<dbReference type="EMBL" id="JACEFG010000003">
    <property type="protein sequence ID" value="MBA2176464.1"/>
    <property type="molecule type" value="Genomic_DNA"/>
</dbReference>
<dbReference type="CDD" id="cd07377">
    <property type="entry name" value="WHTH_GntR"/>
    <property type="match status" value="1"/>
</dbReference>